<accession>A0A6C2YSQ5</accession>
<keyword evidence="3" id="KW-0472">Membrane</keyword>
<evidence type="ECO:0000313" key="5">
    <source>
        <dbReference type="Proteomes" id="UP000464378"/>
    </source>
</evidence>
<evidence type="ECO:0000313" key="4">
    <source>
        <dbReference type="EMBL" id="VIP04404.1"/>
    </source>
</evidence>
<dbReference type="Proteomes" id="UP000464378">
    <property type="component" value="Chromosome"/>
</dbReference>
<reference evidence="4" key="1">
    <citation type="submission" date="2019-04" db="EMBL/GenBank/DDBJ databases">
        <authorList>
            <consortium name="Science for Life Laboratories"/>
        </authorList>
    </citation>
    <scope>NUCLEOTIDE SEQUENCE</scope>
    <source>
        <strain evidence="4">MBLW1</strain>
    </source>
</reference>
<evidence type="ECO:0000256" key="1">
    <source>
        <dbReference type="SAM" id="Coils"/>
    </source>
</evidence>
<dbReference type="EMBL" id="LR593887">
    <property type="protein sequence ID" value="VTS06170.1"/>
    <property type="molecule type" value="Genomic_DNA"/>
</dbReference>
<dbReference type="InParanoid" id="A0A6C2YSQ5"/>
<evidence type="ECO:0008006" key="6">
    <source>
        <dbReference type="Google" id="ProtNLM"/>
    </source>
</evidence>
<feature type="region of interest" description="Disordered" evidence="2">
    <location>
        <begin position="494"/>
        <end position="531"/>
    </location>
</feature>
<organism evidence="4">
    <name type="scientific">Tuwongella immobilis</name>
    <dbReference type="NCBI Taxonomy" id="692036"/>
    <lineage>
        <taxon>Bacteria</taxon>
        <taxon>Pseudomonadati</taxon>
        <taxon>Planctomycetota</taxon>
        <taxon>Planctomycetia</taxon>
        <taxon>Gemmatales</taxon>
        <taxon>Gemmataceae</taxon>
        <taxon>Tuwongella</taxon>
    </lineage>
</organism>
<dbReference type="RefSeq" id="WP_162659492.1">
    <property type="nucleotide sequence ID" value="NZ_LR593887.1"/>
</dbReference>
<keyword evidence="3" id="KW-1133">Transmembrane helix</keyword>
<proteinExistence type="predicted"/>
<keyword evidence="1" id="KW-0175">Coiled coil</keyword>
<feature type="transmembrane region" description="Helical" evidence="3">
    <location>
        <begin position="323"/>
        <end position="343"/>
    </location>
</feature>
<name>A0A6C2YSQ5_9BACT</name>
<keyword evidence="3" id="KW-0812">Transmembrane</keyword>
<evidence type="ECO:0000256" key="3">
    <source>
        <dbReference type="SAM" id="Phobius"/>
    </source>
</evidence>
<dbReference type="EMBL" id="LR586016">
    <property type="protein sequence ID" value="VIP04404.1"/>
    <property type="molecule type" value="Genomic_DNA"/>
</dbReference>
<protein>
    <recommendedName>
        <fullName evidence="6">Competence protein A</fullName>
    </recommendedName>
</protein>
<dbReference type="Gene3D" id="3.30.1490.300">
    <property type="match status" value="1"/>
</dbReference>
<evidence type="ECO:0000256" key="2">
    <source>
        <dbReference type="SAM" id="MobiDB-lite"/>
    </source>
</evidence>
<gene>
    <name evidence="4" type="ORF">GMBLW1_47890</name>
</gene>
<dbReference type="AlphaFoldDB" id="A0A6C2YSQ5"/>
<feature type="coiled-coil region" evidence="1">
    <location>
        <begin position="346"/>
        <end position="373"/>
    </location>
</feature>
<sequence length="531" mass="57302">MARLLALEIDAGRMSLAVGSTTGTKVKVEQVLSWAEDAPLSLVNAVEIGTRLKQRLDSAKIAAAPLIVSIGRDRLLLKDVKHPPVPPHEQPALIRFQVVKDLTESPDDAIIDYSPTLQTATEHRALAVILKKEIQKAATLMADTAGLKLVATTPRMFGLVAALEEAIRNGSVSPPERNDGSVAILARTDRGGEFVVVRQGNIAMARAISTPALNSETALLNEVKRNLAVYSNQAAGQSITALYLTEQEGMPGAYTGRLREGLNIPVQGFDPIPGMGGIDIGTARGGYAGLTGLLTLRAAVSEMPINFAQPREPKPPKDPSLRLFAGLGVVMAAIVIGAVAWSFSTRVGLDRQIAELTDQKLQLDRELASLEQQGKRIKALDEWNNRSVVWLDEMYNLATHIKDVDKTRVQQFLGEPLPVTKNSDSKYVARMTLKVLTEDSRLVESMVASMVQDPHLRVAPKEPRGSTGIRSGRLNQQFGLRADLMYQAPDKFTQVLDAKRPGKPKRSGSSDEDGSGGGGIFGGMFNPFGGR</sequence>
<keyword evidence="5" id="KW-1185">Reference proteome</keyword>
<dbReference type="Gene3D" id="3.30.420.40">
    <property type="match status" value="2"/>
</dbReference>
<dbReference type="KEGG" id="tim:GMBLW1_47890"/>